<comment type="similarity">
    <text evidence="2">Belongs to the TALE/IRO homeobox family.</text>
</comment>
<dbReference type="GO" id="GO:0030182">
    <property type="term" value="P:neuron differentiation"/>
    <property type="evidence" value="ECO:0007669"/>
    <property type="project" value="TreeGrafter"/>
</dbReference>
<dbReference type="EMBL" id="JASAOG010000327">
    <property type="protein sequence ID" value="KAK0040418.1"/>
    <property type="molecule type" value="Genomic_DNA"/>
</dbReference>
<dbReference type="SUPFAM" id="SSF46689">
    <property type="entry name" value="Homeodomain-like"/>
    <property type="match status" value="1"/>
</dbReference>
<dbReference type="CDD" id="cd00086">
    <property type="entry name" value="homeodomain"/>
    <property type="match status" value="1"/>
</dbReference>
<evidence type="ECO:0000256" key="4">
    <source>
        <dbReference type="ARBA" id="ARBA00023155"/>
    </source>
</evidence>
<dbReference type="PROSITE" id="PS50071">
    <property type="entry name" value="HOMEOBOX_2"/>
    <property type="match status" value="1"/>
</dbReference>
<feature type="DNA-binding region" description="Homeobox" evidence="6">
    <location>
        <begin position="152"/>
        <end position="204"/>
    </location>
</feature>
<evidence type="ECO:0000256" key="3">
    <source>
        <dbReference type="ARBA" id="ARBA00023125"/>
    </source>
</evidence>
<evidence type="ECO:0000256" key="5">
    <source>
        <dbReference type="ARBA" id="ARBA00023242"/>
    </source>
</evidence>
<feature type="compositionally biased region" description="Low complexity" evidence="7">
    <location>
        <begin position="249"/>
        <end position="259"/>
    </location>
</feature>
<name>A0AAD8ARC1_BIOPF</name>
<dbReference type="GO" id="GO:0000978">
    <property type="term" value="F:RNA polymerase II cis-regulatory region sequence-specific DNA binding"/>
    <property type="evidence" value="ECO:0007669"/>
    <property type="project" value="TreeGrafter"/>
</dbReference>
<accession>A0AAD8ARC1</accession>
<feature type="compositionally biased region" description="Acidic residues" evidence="7">
    <location>
        <begin position="217"/>
        <end position="230"/>
    </location>
</feature>
<dbReference type="FunFam" id="1.10.10.60:FF:000003">
    <property type="entry name" value="Iroquois-class homeobox protein IRX"/>
    <property type="match status" value="1"/>
</dbReference>
<feature type="region of interest" description="Disordered" evidence="7">
    <location>
        <begin position="532"/>
        <end position="552"/>
    </location>
</feature>
<protein>
    <submittedName>
        <fullName evidence="9">Iroquois-class homeodomain protein IRX-3</fullName>
    </submittedName>
</protein>
<comment type="subcellular location">
    <subcellularLocation>
        <location evidence="1 6">Nucleus</location>
    </subcellularLocation>
</comment>
<dbReference type="AlphaFoldDB" id="A0AAD8ARC1"/>
<feature type="compositionally biased region" description="Polar residues" evidence="7">
    <location>
        <begin position="383"/>
        <end position="392"/>
    </location>
</feature>
<dbReference type="InterPro" id="IPR017970">
    <property type="entry name" value="Homeobox_CS"/>
</dbReference>
<keyword evidence="10" id="KW-1185">Reference proteome</keyword>
<dbReference type="GO" id="GO:0005634">
    <property type="term" value="C:nucleus"/>
    <property type="evidence" value="ECO:0007669"/>
    <property type="project" value="UniProtKB-SubCell"/>
</dbReference>
<dbReference type="GO" id="GO:0048468">
    <property type="term" value="P:cell development"/>
    <property type="evidence" value="ECO:0007669"/>
    <property type="project" value="TreeGrafter"/>
</dbReference>
<evidence type="ECO:0000256" key="2">
    <source>
        <dbReference type="ARBA" id="ARBA00008446"/>
    </source>
</evidence>
<feature type="compositionally biased region" description="Basic and acidic residues" evidence="7">
    <location>
        <begin position="231"/>
        <end position="246"/>
    </location>
</feature>
<feature type="region of interest" description="Disordered" evidence="7">
    <location>
        <begin position="1"/>
        <end position="37"/>
    </location>
</feature>
<evidence type="ECO:0000256" key="7">
    <source>
        <dbReference type="SAM" id="MobiDB-lite"/>
    </source>
</evidence>
<evidence type="ECO:0000313" key="10">
    <source>
        <dbReference type="Proteomes" id="UP001233172"/>
    </source>
</evidence>
<evidence type="ECO:0000313" key="9">
    <source>
        <dbReference type="EMBL" id="KAK0040418.1"/>
    </source>
</evidence>
<feature type="compositionally biased region" description="Acidic residues" evidence="7">
    <location>
        <begin position="280"/>
        <end position="292"/>
    </location>
</feature>
<reference evidence="9" key="2">
    <citation type="submission" date="2023-04" db="EMBL/GenBank/DDBJ databases">
        <authorList>
            <person name="Bu L."/>
            <person name="Lu L."/>
            <person name="Laidemitt M.R."/>
            <person name="Zhang S.M."/>
            <person name="Mutuku M."/>
            <person name="Mkoji G."/>
            <person name="Steinauer M."/>
            <person name="Loker E.S."/>
        </authorList>
    </citation>
    <scope>NUCLEOTIDE SEQUENCE</scope>
    <source>
        <strain evidence="9">KasaAsao</strain>
        <tissue evidence="9">Whole Snail</tissue>
    </source>
</reference>
<keyword evidence="4 6" id="KW-0371">Homeobox</keyword>
<dbReference type="InterPro" id="IPR009057">
    <property type="entry name" value="Homeodomain-like_sf"/>
</dbReference>
<dbReference type="InterPro" id="IPR001356">
    <property type="entry name" value="HD"/>
</dbReference>
<dbReference type="PANTHER" id="PTHR11211:SF40">
    <property type="entry name" value="MIRROR, ISOFORM C"/>
    <property type="match status" value="1"/>
</dbReference>
<dbReference type="GO" id="GO:0000981">
    <property type="term" value="F:DNA-binding transcription factor activity, RNA polymerase II-specific"/>
    <property type="evidence" value="ECO:0007669"/>
    <property type="project" value="InterPro"/>
</dbReference>
<sequence length="588" mass="63376">MSLAQFPAFPPAPNLNRTSPPAGAPSQISSASPTGGHRACCENGRPILTDPHTGQTVCSCQYPPGLVSYPRAALPPGLESVYSASAYAAAVSQGYVALGAEGSAFYSPLGSSPYDLKESAEAWRQLAAAQPGFPYDPMSMYPYGPGKNATRENTNTLKAWLYEHRKNPYPTKGEKIMLAIITKMTLTQVSTWFANARRRLKKENKMTWSPRNRSEDGSDDVDNNDDDDDCGDSRRRDVISPAHELDITSSKPSSPLLSPDSDHPMENNNRPYKERIIRVDDDDISEDEDDDNDASRDSFHHRRLMAEAMAERERHLASRDRSPLRVTSSVDSREELSEARCKTIEKNSERRSHGDSRSLDCGEHFSKSPNSGQSSGEVSSLSPNRNSASATPPVTRPKIWSISDFINTTSSSSSTTSATSLSSSPISSSSIISSTLQTSLSSTGKSAFLNSSIPSTSPQRPHPSQGFLFLPPAAAAHWPAAAARFAGLGGHFPLALTHTPLSYPYNLTTSSAARAGLEAHVHAAHMAARAAAEGVASRDGTSSGEKLSLHPHFPRLPASSIFSPARDIDGVRQQVMAPSRLVVDSSLR</sequence>
<comment type="caution">
    <text evidence="9">The sequence shown here is derived from an EMBL/GenBank/DDBJ whole genome shotgun (WGS) entry which is preliminary data.</text>
</comment>
<feature type="compositionally biased region" description="Basic and acidic residues" evidence="7">
    <location>
        <begin position="260"/>
        <end position="279"/>
    </location>
</feature>
<feature type="compositionally biased region" description="Basic and acidic residues" evidence="7">
    <location>
        <begin position="331"/>
        <end position="366"/>
    </location>
</feature>
<keyword evidence="5 6" id="KW-0539">Nucleus</keyword>
<feature type="region of interest" description="Disordered" evidence="7">
    <location>
        <begin position="204"/>
        <end position="395"/>
    </location>
</feature>
<keyword evidence="3 6" id="KW-0238">DNA-binding</keyword>
<feature type="region of interest" description="Disordered" evidence="7">
    <location>
        <begin position="408"/>
        <end position="428"/>
    </location>
</feature>
<feature type="compositionally biased region" description="Low complexity" evidence="7">
    <location>
        <begin position="368"/>
        <end position="382"/>
    </location>
</feature>
<gene>
    <name evidence="9" type="ORF">Bpfe_030146</name>
</gene>
<evidence type="ECO:0000256" key="6">
    <source>
        <dbReference type="PROSITE-ProRule" id="PRU00108"/>
    </source>
</evidence>
<feature type="domain" description="Homeobox" evidence="8">
    <location>
        <begin position="150"/>
        <end position="203"/>
    </location>
</feature>
<dbReference type="Pfam" id="PF05920">
    <property type="entry name" value="Homeobox_KN"/>
    <property type="match status" value="1"/>
</dbReference>
<dbReference type="PROSITE" id="PS00027">
    <property type="entry name" value="HOMEOBOX_1"/>
    <property type="match status" value="1"/>
</dbReference>
<dbReference type="PANTHER" id="PTHR11211">
    <property type="entry name" value="IROQUOIS-CLASS HOMEODOMAIN PROTEIN IRX"/>
    <property type="match status" value="1"/>
</dbReference>
<dbReference type="Proteomes" id="UP001233172">
    <property type="component" value="Unassembled WGS sequence"/>
</dbReference>
<reference evidence="9" key="1">
    <citation type="journal article" date="2023" name="PLoS Negl. Trop. Dis.">
        <title>A genome sequence for Biomphalaria pfeifferi, the major vector snail for the human-infecting parasite Schistosoma mansoni.</title>
        <authorList>
            <person name="Bu L."/>
            <person name="Lu L."/>
            <person name="Laidemitt M.R."/>
            <person name="Zhang S.M."/>
            <person name="Mutuku M."/>
            <person name="Mkoji G."/>
            <person name="Steinauer M."/>
            <person name="Loker E.S."/>
        </authorList>
    </citation>
    <scope>NUCLEOTIDE SEQUENCE</scope>
    <source>
        <strain evidence="9">KasaAsao</strain>
    </source>
</reference>
<evidence type="ECO:0000256" key="1">
    <source>
        <dbReference type="ARBA" id="ARBA00004123"/>
    </source>
</evidence>
<proteinExistence type="inferred from homology"/>
<dbReference type="Gene3D" id="1.10.10.60">
    <property type="entry name" value="Homeodomain-like"/>
    <property type="match status" value="1"/>
</dbReference>
<dbReference type="InterPro" id="IPR008422">
    <property type="entry name" value="KN_HD"/>
</dbReference>
<dbReference type="SMART" id="SM00389">
    <property type="entry name" value="HOX"/>
    <property type="match status" value="1"/>
</dbReference>
<feature type="compositionally biased region" description="Basic and acidic residues" evidence="7">
    <location>
        <begin position="309"/>
        <end position="323"/>
    </location>
</feature>
<evidence type="ECO:0000259" key="8">
    <source>
        <dbReference type="PROSITE" id="PS50071"/>
    </source>
</evidence>
<organism evidence="9 10">
    <name type="scientific">Biomphalaria pfeifferi</name>
    <name type="common">Bloodfluke planorb</name>
    <name type="synonym">Freshwater snail</name>
    <dbReference type="NCBI Taxonomy" id="112525"/>
    <lineage>
        <taxon>Eukaryota</taxon>
        <taxon>Metazoa</taxon>
        <taxon>Spiralia</taxon>
        <taxon>Lophotrochozoa</taxon>
        <taxon>Mollusca</taxon>
        <taxon>Gastropoda</taxon>
        <taxon>Heterobranchia</taxon>
        <taxon>Euthyneura</taxon>
        <taxon>Panpulmonata</taxon>
        <taxon>Hygrophila</taxon>
        <taxon>Lymnaeoidea</taxon>
        <taxon>Planorbidae</taxon>
        <taxon>Biomphalaria</taxon>
    </lineage>
</organism>